<sequence length="212" mass="23433">MLPLLRRTSTALVSSFLTPSSLSPIQTSLSRFIVLDSCAAGPSRKLMVLAQQLRLYKPPPQSDDNEEEEQRIEESAGKVVSQVGFAESATSVARRPLERFRPKRAAVVICLFEGDYGELRTGIDGRRRIKKSLTPAPPHLSPPPPNSRKHFSARPGHAHLPLETKIHSEASVDKNAKEIKEYMEEMYWGSKKQVLLLGHNKGGVDVAAIGMN</sequence>
<dbReference type="Proteomes" id="UP001293254">
    <property type="component" value="Unassembled WGS sequence"/>
</dbReference>
<evidence type="ECO:0000313" key="3">
    <source>
        <dbReference type="Proteomes" id="UP001293254"/>
    </source>
</evidence>
<comment type="caution">
    <text evidence="2">The sequence shown here is derived from an EMBL/GenBank/DDBJ whole genome shotgun (WGS) entry which is preliminary data.</text>
</comment>
<dbReference type="EMBL" id="JACGWO010000006">
    <property type="protein sequence ID" value="KAK4424707.1"/>
    <property type="molecule type" value="Genomic_DNA"/>
</dbReference>
<feature type="region of interest" description="Disordered" evidence="1">
    <location>
        <begin position="57"/>
        <end position="76"/>
    </location>
</feature>
<feature type="region of interest" description="Disordered" evidence="1">
    <location>
        <begin position="131"/>
        <end position="155"/>
    </location>
</feature>
<feature type="compositionally biased region" description="Pro residues" evidence="1">
    <location>
        <begin position="135"/>
        <end position="146"/>
    </location>
</feature>
<evidence type="ECO:0000256" key="1">
    <source>
        <dbReference type="SAM" id="MobiDB-lite"/>
    </source>
</evidence>
<dbReference type="PANTHER" id="PTHR31934:SF6">
    <property type="entry name" value="ALPHA_BETA-HYDROLASES SUPERFAMILY PROTEIN"/>
    <property type="match status" value="1"/>
</dbReference>
<organism evidence="2 3">
    <name type="scientific">Sesamum alatum</name>
    <dbReference type="NCBI Taxonomy" id="300844"/>
    <lineage>
        <taxon>Eukaryota</taxon>
        <taxon>Viridiplantae</taxon>
        <taxon>Streptophyta</taxon>
        <taxon>Embryophyta</taxon>
        <taxon>Tracheophyta</taxon>
        <taxon>Spermatophyta</taxon>
        <taxon>Magnoliopsida</taxon>
        <taxon>eudicotyledons</taxon>
        <taxon>Gunneridae</taxon>
        <taxon>Pentapetalae</taxon>
        <taxon>asterids</taxon>
        <taxon>lamiids</taxon>
        <taxon>Lamiales</taxon>
        <taxon>Pedaliaceae</taxon>
        <taxon>Sesamum</taxon>
    </lineage>
</organism>
<dbReference type="AlphaFoldDB" id="A0AAE1Y7C9"/>
<proteinExistence type="predicted"/>
<keyword evidence="3" id="KW-1185">Reference proteome</keyword>
<gene>
    <name evidence="2" type="ORF">Salat_1664300</name>
</gene>
<protein>
    <submittedName>
        <fullName evidence="2">Nudix hydrolase 15, mitochondrial</fullName>
    </submittedName>
</protein>
<dbReference type="GO" id="GO:0016787">
    <property type="term" value="F:hydrolase activity"/>
    <property type="evidence" value="ECO:0007669"/>
    <property type="project" value="UniProtKB-KW"/>
</dbReference>
<evidence type="ECO:0000313" key="2">
    <source>
        <dbReference type="EMBL" id="KAK4424707.1"/>
    </source>
</evidence>
<dbReference type="PANTHER" id="PTHR31934">
    <property type="entry name" value="ALPHA/BETA-HYDROLASES SUPERFAMILY PROTEIN"/>
    <property type="match status" value="1"/>
</dbReference>
<name>A0AAE1Y7C9_9LAMI</name>
<accession>A0AAE1Y7C9</accession>
<reference evidence="2" key="1">
    <citation type="submission" date="2020-06" db="EMBL/GenBank/DDBJ databases">
        <authorList>
            <person name="Li T."/>
            <person name="Hu X."/>
            <person name="Zhang T."/>
            <person name="Song X."/>
            <person name="Zhang H."/>
            <person name="Dai N."/>
            <person name="Sheng W."/>
            <person name="Hou X."/>
            <person name="Wei L."/>
        </authorList>
    </citation>
    <scope>NUCLEOTIDE SEQUENCE</scope>
    <source>
        <strain evidence="2">3651</strain>
        <tissue evidence="2">Leaf</tissue>
    </source>
</reference>
<keyword evidence="2" id="KW-0378">Hydrolase</keyword>
<reference evidence="2" key="2">
    <citation type="journal article" date="2024" name="Plant">
        <title>Genomic evolution and insights into agronomic trait innovations of Sesamum species.</title>
        <authorList>
            <person name="Miao H."/>
            <person name="Wang L."/>
            <person name="Qu L."/>
            <person name="Liu H."/>
            <person name="Sun Y."/>
            <person name="Le M."/>
            <person name="Wang Q."/>
            <person name="Wei S."/>
            <person name="Zheng Y."/>
            <person name="Lin W."/>
            <person name="Duan Y."/>
            <person name="Cao H."/>
            <person name="Xiong S."/>
            <person name="Wang X."/>
            <person name="Wei L."/>
            <person name="Li C."/>
            <person name="Ma Q."/>
            <person name="Ju M."/>
            <person name="Zhao R."/>
            <person name="Li G."/>
            <person name="Mu C."/>
            <person name="Tian Q."/>
            <person name="Mei H."/>
            <person name="Zhang T."/>
            <person name="Gao T."/>
            <person name="Zhang H."/>
        </authorList>
    </citation>
    <scope>NUCLEOTIDE SEQUENCE</scope>
    <source>
        <strain evidence="2">3651</strain>
    </source>
</reference>